<dbReference type="RefSeq" id="WP_139823063.1">
    <property type="nucleotide sequence ID" value="NZ_BLKU01000005.1"/>
</dbReference>
<dbReference type="KEGG" id="mku:I2456_00080"/>
<evidence type="ECO:0008006" key="4">
    <source>
        <dbReference type="Google" id="ProtNLM"/>
    </source>
</evidence>
<organism evidence="2 3">
    <name type="scientific">Mycobacterium kubicae</name>
    <dbReference type="NCBI Taxonomy" id="120959"/>
    <lineage>
        <taxon>Bacteria</taxon>
        <taxon>Bacillati</taxon>
        <taxon>Actinomycetota</taxon>
        <taxon>Actinomycetes</taxon>
        <taxon>Mycobacteriales</taxon>
        <taxon>Mycobacteriaceae</taxon>
        <taxon>Mycobacterium</taxon>
        <taxon>Mycobacterium simiae complex</taxon>
    </lineage>
</organism>
<gene>
    <name evidence="2" type="ORF">I2456_00080</name>
</gene>
<feature type="signal peptide" evidence="1">
    <location>
        <begin position="1"/>
        <end position="29"/>
    </location>
</feature>
<evidence type="ECO:0000313" key="2">
    <source>
        <dbReference type="EMBL" id="QPI38037.1"/>
    </source>
</evidence>
<evidence type="ECO:0000313" key="3">
    <source>
        <dbReference type="Proteomes" id="UP000663583"/>
    </source>
</evidence>
<name>A0AAX1JCA9_9MYCO</name>
<accession>A0AAX1JCA9</accession>
<dbReference type="EMBL" id="CP065047">
    <property type="protein sequence ID" value="QPI38037.1"/>
    <property type="molecule type" value="Genomic_DNA"/>
</dbReference>
<keyword evidence="1" id="KW-0732">Signal</keyword>
<dbReference type="Proteomes" id="UP000663583">
    <property type="component" value="Chromosome"/>
</dbReference>
<evidence type="ECO:0000256" key="1">
    <source>
        <dbReference type="SAM" id="SignalP"/>
    </source>
</evidence>
<protein>
    <recommendedName>
        <fullName evidence="4">Secreted protein</fullName>
    </recommendedName>
</protein>
<feature type="chain" id="PRO_5043970802" description="Secreted protein" evidence="1">
    <location>
        <begin position="30"/>
        <end position="160"/>
    </location>
</feature>
<reference evidence="2" key="1">
    <citation type="submission" date="2020-11" db="EMBL/GenBank/DDBJ databases">
        <title>Intraspecies plasmid and genomic variation of Mycobacterium kubicae revealed by the complete genome sequences of two clinical isolates.</title>
        <authorList>
            <person name="Hendrix J.R."/>
            <person name="Epperson L.E."/>
            <person name="Honda J.R."/>
            <person name="Strong M."/>
        </authorList>
    </citation>
    <scope>NUCLEOTIDE SEQUENCE</scope>
    <source>
        <strain evidence="2">JCM 13573</strain>
    </source>
</reference>
<proteinExistence type="predicted"/>
<dbReference type="AlphaFoldDB" id="A0AAX1JCA9"/>
<sequence length="160" mass="16826">MPSTNGTKLALIATATAVSALLLPATSHAEPSKRYQFLTPSGNIACEMDEHHDGTAEAWCKIQDHTWAAPAGRNCPAGNVIGAIGEPADDLQLREGKAACSGFVMNQIFFSGPYMPQPLAYGQTHAVVPITCASEPSGVSCTDSSTGHSFQVSRDSYQLT</sequence>